<dbReference type="AlphaFoldDB" id="A0AAI8M8G2"/>
<dbReference type="InterPro" id="IPR027417">
    <property type="entry name" value="P-loop_NTPase"/>
</dbReference>
<feature type="domain" description="SAM" evidence="4">
    <location>
        <begin position="3"/>
        <end position="65"/>
    </location>
</feature>
<evidence type="ECO:0000259" key="5">
    <source>
        <dbReference type="PROSITE" id="PS50125"/>
    </source>
</evidence>
<dbReference type="InterPro" id="IPR029787">
    <property type="entry name" value="Nucleotide_cyclase"/>
</dbReference>
<dbReference type="PANTHER" id="PTHR16305">
    <property type="entry name" value="TESTICULAR SOLUBLE ADENYLYL CYCLASE"/>
    <property type="match status" value="1"/>
</dbReference>
<dbReference type="CDD" id="cd07302">
    <property type="entry name" value="CHD"/>
    <property type="match status" value="1"/>
</dbReference>
<dbReference type="SUPFAM" id="SSF48452">
    <property type="entry name" value="TPR-like"/>
    <property type="match status" value="2"/>
</dbReference>
<feature type="domain" description="Guanylate cyclase" evidence="5">
    <location>
        <begin position="110"/>
        <end position="240"/>
    </location>
</feature>
<keyword evidence="2" id="KW-0067">ATP-binding</keyword>
<dbReference type="CDD" id="cd09487">
    <property type="entry name" value="SAM_superfamily"/>
    <property type="match status" value="1"/>
</dbReference>
<gene>
    <name evidence="6" type="ORF">S23_05530</name>
</gene>
<name>A0AAI8M8G2_9BRAD</name>
<organism evidence="6 7">
    <name type="scientific">Bradyrhizobium cosmicum</name>
    <dbReference type="NCBI Taxonomy" id="1404864"/>
    <lineage>
        <taxon>Bacteria</taxon>
        <taxon>Pseudomonadati</taxon>
        <taxon>Pseudomonadota</taxon>
        <taxon>Alphaproteobacteria</taxon>
        <taxon>Hyphomicrobiales</taxon>
        <taxon>Nitrobacteraceae</taxon>
        <taxon>Bradyrhizobium</taxon>
    </lineage>
</organism>
<dbReference type="Pfam" id="PF00536">
    <property type="entry name" value="SAM_1"/>
    <property type="match status" value="1"/>
</dbReference>
<dbReference type="SUPFAM" id="SSF55073">
    <property type="entry name" value="Nucleotide cyclase"/>
    <property type="match status" value="1"/>
</dbReference>
<dbReference type="PANTHER" id="PTHR16305:SF28">
    <property type="entry name" value="GUANYLATE CYCLASE DOMAIN-CONTAINING PROTEIN"/>
    <property type="match status" value="1"/>
</dbReference>
<evidence type="ECO:0000256" key="1">
    <source>
        <dbReference type="ARBA" id="ARBA00022741"/>
    </source>
</evidence>
<dbReference type="Pfam" id="PF13191">
    <property type="entry name" value="AAA_16"/>
    <property type="match status" value="1"/>
</dbReference>
<evidence type="ECO:0000259" key="4">
    <source>
        <dbReference type="PROSITE" id="PS50105"/>
    </source>
</evidence>
<evidence type="ECO:0000313" key="6">
    <source>
        <dbReference type="EMBL" id="BAL73774.1"/>
    </source>
</evidence>
<dbReference type="Gene3D" id="1.25.40.10">
    <property type="entry name" value="Tetratricopeptide repeat domain"/>
    <property type="match status" value="2"/>
</dbReference>
<evidence type="ECO:0000256" key="2">
    <source>
        <dbReference type="ARBA" id="ARBA00022840"/>
    </source>
</evidence>
<dbReference type="GO" id="GO:0042802">
    <property type="term" value="F:identical protein binding"/>
    <property type="evidence" value="ECO:0007669"/>
    <property type="project" value="InterPro"/>
</dbReference>
<keyword evidence="7" id="KW-1185">Reference proteome</keyword>
<dbReference type="Pfam" id="PF07721">
    <property type="entry name" value="TPR_4"/>
    <property type="match status" value="2"/>
</dbReference>
<dbReference type="InterPro" id="IPR041664">
    <property type="entry name" value="AAA_16"/>
</dbReference>
<dbReference type="Gene3D" id="3.40.50.300">
    <property type="entry name" value="P-loop containing nucleotide triphosphate hydrolases"/>
    <property type="match status" value="1"/>
</dbReference>
<keyword evidence="1" id="KW-0547">Nucleotide-binding</keyword>
<dbReference type="InterPro" id="IPR001054">
    <property type="entry name" value="A/G_cyclase"/>
</dbReference>
<dbReference type="SMART" id="SM00454">
    <property type="entry name" value="SAM"/>
    <property type="match status" value="1"/>
</dbReference>
<sequence length="1143" mass="127023">MTRTTTELTEWLAKCGLGRYAETFVENHVDYSVLPDLTENDLINLGVSIGHRKTLLRAIEALTTARQVSGSLIAPSPPTEATASTQHGVPERQDHETERAHRQAERRQITVMFCDLVGSTQLSEKLDPEDLQVLIDAYREACITAIKRYQGHVARYFGDGVMAFFGWPSAHEHDAIRAVHAGLEIVAAVPKISGQVILASRAGISSGPVVVGEITGASSAMLTDWMDAVGEPPNIAARLQTLAAPNTLVISESTKRLVSAAFELHDLELQRLKGVTRPLHVYRVIAPTHAGSRFEAAHVGALTPLIGRSTELNLLLDRWQKAKEGDGQIVLLSGIPGVGKSRLIHELKSNIQHEPCGVLQYQCSPFHSQSAFYPIIEHIEQAASLITNDSDSDKLEKIKEYLPSSTDDTIEATLLIANLLSITSANQHEVATLTPQQIKNRTISKLVDIVLAFSAQRPTLCIFEDVHWIDPSTLELLELAINRINRARVLLIVSHRPEFRPAWFTDANVTVHSLTRLSRAEVAGMIRDLVMGQRIPQDILDQIVEKADGIPLFIEELTNSIVRTLTGTGSEDDRLKQTVQPVTSVPDTLHDALMERLDRVDQGRRLAQIAAVIGREFSYDLLSVALQIDESDLRRSLARLEQADIIYRVGVSPFIRFAFKHALLRDAIYNSLLRSTRRQSHANIAAVLVNHFCELVENRPEILAYHYSEAGNYELAMRCWYKSGQRALAHSANVEAISHFRKALEALSGLPDTTERCKQEIEIQLALGIPLIAVRGYPAEETLEAFARARALCLKLDGPPEYFQALFGMWGHSWMGGKLDDALNMANEFLSRARMSADAVPLMVAHRVMGSTLLCRGEFQSSRQHFEESIALSKRKGKRSLYNLYMVDPQAASLLLLSWDLWFLGYRDQSLSRVLEALQLGQELSHPYTIAFAHYMTSAVHLFRGEPDQSLAHAEKSLEISSEQRFSLYALLSQISRGCALGRLGKVEEAKIDIGLGLAKAREQGVGYMLPMMNSWLAEMHARGGEHTAALAIIDQLLAESSDARGRAWDAELHRQKADILLALDASDVGGAESNLKQAIELARRQSAKSFELRATVNLAELWRAQGRLEEARYLIETNHQWLNEGLNTEDVRRAHNILFGLS</sequence>
<dbReference type="KEGG" id="brs:S23_05530"/>
<dbReference type="InterPro" id="IPR013761">
    <property type="entry name" value="SAM/pointed_sf"/>
</dbReference>
<protein>
    <submittedName>
        <fullName evidence="6">Adenylate cyclase</fullName>
    </submittedName>
</protein>
<feature type="region of interest" description="Disordered" evidence="3">
    <location>
        <begin position="71"/>
        <end position="102"/>
    </location>
</feature>
<evidence type="ECO:0000313" key="7">
    <source>
        <dbReference type="Proteomes" id="UP000007886"/>
    </source>
</evidence>
<dbReference type="GO" id="GO:0035556">
    <property type="term" value="P:intracellular signal transduction"/>
    <property type="evidence" value="ECO:0007669"/>
    <property type="project" value="InterPro"/>
</dbReference>
<dbReference type="GO" id="GO:0004016">
    <property type="term" value="F:adenylate cyclase activity"/>
    <property type="evidence" value="ECO:0007669"/>
    <property type="project" value="TreeGrafter"/>
</dbReference>
<dbReference type="PROSITE" id="PS50105">
    <property type="entry name" value="SAM_DOMAIN"/>
    <property type="match status" value="1"/>
</dbReference>
<dbReference type="Gene3D" id="1.10.150.50">
    <property type="entry name" value="Transcription Factor, Ets-1"/>
    <property type="match status" value="1"/>
</dbReference>
<dbReference type="SMART" id="SM00044">
    <property type="entry name" value="CYCc"/>
    <property type="match status" value="1"/>
</dbReference>
<feature type="compositionally biased region" description="Basic and acidic residues" evidence="3">
    <location>
        <begin position="89"/>
        <end position="102"/>
    </location>
</feature>
<dbReference type="PROSITE" id="PS50125">
    <property type="entry name" value="GUANYLATE_CYCLASE_2"/>
    <property type="match status" value="1"/>
</dbReference>
<dbReference type="GO" id="GO:0009190">
    <property type="term" value="P:cyclic nucleotide biosynthetic process"/>
    <property type="evidence" value="ECO:0007669"/>
    <property type="project" value="InterPro"/>
</dbReference>
<dbReference type="SUPFAM" id="SSF52540">
    <property type="entry name" value="P-loop containing nucleoside triphosphate hydrolases"/>
    <property type="match status" value="1"/>
</dbReference>
<dbReference type="InterPro" id="IPR011717">
    <property type="entry name" value="TPR-4"/>
</dbReference>
<dbReference type="RefSeq" id="WP_014439184.1">
    <property type="nucleotide sequence ID" value="NC_017082.1"/>
</dbReference>
<dbReference type="Proteomes" id="UP000007886">
    <property type="component" value="Chromosome"/>
</dbReference>
<dbReference type="Gene3D" id="3.30.70.1230">
    <property type="entry name" value="Nucleotide cyclase"/>
    <property type="match status" value="1"/>
</dbReference>
<evidence type="ECO:0000256" key="3">
    <source>
        <dbReference type="SAM" id="MobiDB-lite"/>
    </source>
</evidence>
<dbReference type="EMBL" id="AP012279">
    <property type="protein sequence ID" value="BAL73774.1"/>
    <property type="molecule type" value="Genomic_DNA"/>
</dbReference>
<dbReference type="GO" id="GO:0005737">
    <property type="term" value="C:cytoplasm"/>
    <property type="evidence" value="ECO:0007669"/>
    <property type="project" value="TreeGrafter"/>
</dbReference>
<dbReference type="SUPFAM" id="SSF47769">
    <property type="entry name" value="SAM/Pointed domain"/>
    <property type="match status" value="1"/>
</dbReference>
<dbReference type="GO" id="GO:0005524">
    <property type="term" value="F:ATP binding"/>
    <property type="evidence" value="ECO:0007669"/>
    <property type="project" value="UniProtKB-KW"/>
</dbReference>
<proteinExistence type="predicted"/>
<dbReference type="InterPro" id="IPR011990">
    <property type="entry name" value="TPR-like_helical_dom_sf"/>
</dbReference>
<accession>A0AAI8M8G2</accession>
<reference evidence="6 7" key="1">
    <citation type="journal article" date="2012" name="Microbes Environ.">
        <title>Complete genome sequence of Bradyrhizobium sp. S23321: insights into symbiosis evolution in soil oligotrophs.</title>
        <authorList>
            <person name="Okubo T."/>
            <person name="Tsukui T."/>
            <person name="Maita H."/>
            <person name="Okamoto S."/>
            <person name="Oshima K."/>
            <person name="Fujisawa T."/>
            <person name="Saito A."/>
            <person name="Futamata H."/>
            <person name="Hattori R."/>
            <person name="Shimomura Y."/>
            <person name="Haruta S."/>
            <person name="Morimoto S."/>
            <person name="Wang Y."/>
            <person name="Sakai Y."/>
            <person name="Hattori M."/>
            <person name="Aizawa S."/>
            <person name="Nagashima K.V.P."/>
            <person name="Masuda S."/>
            <person name="Hattori T."/>
            <person name="Yamashita A."/>
            <person name="Bao Z."/>
            <person name="Hayatsu M."/>
            <person name="Kajiya-Kanegae H."/>
            <person name="Yoshinaga I."/>
            <person name="Sakamoto K."/>
            <person name="Toyota K."/>
            <person name="Nakao M."/>
            <person name="Kohara M."/>
            <person name="Anda M."/>
            <person name="Niwa R."/>
            <person name="Jung-Hwan P."/>
            <person name="Sameshima-Saito R."/>
            <person name="Tokuda S."/>
            <person name="Yamamoto S."/>
            <person name="Yamamoto S."/>
            <person name="Yokoyama T."/>
            <person name="Akutsu T."/>
            <person name="Nakamura Y."/>
            <person name="Nakahira-Yanaka Y."/>
            <person name="Takada Hoshino Y."/>
            <person name="Hirakawa H."/>
            <person name="Mitsui H."/>
            <person name="Terasawa K."/>
            <person name="Itakura M."/>
            <person name="Sato S."/>
            <person name="Ikeda-Ohtsubo W."/>
            <person name="Sakakura N."/>
            <person name="Kaminuma E."/>
            <person name="Minamisawa K."/>
        </authorList>
    </citation>
    <scope>NUCLEOTIDE SEQUENCE [LARGE SCALE GENOMIC DNA]</scope>
    <source>
        <strain evidence="6 7">S23321</strain>
    </source>
</reference>
<dbReference type="Pfam" id="PF00211">
    <property type="entry name" value="Guanylate_cyc"/>
    <property type="match status" value="1"/>
</dbReference>
<dbReference type="InterPro" id="IPR001660">
    <property type="entry name" value="SAM"/>
</dbReference>